<comment type="caution">
    <text evidence="2">The sequence shown here is derived from an EMBL/GenBank/DDBJ whole genome shotgun (WGS) entry which is preliminary data.</text>
</comment>
<feature type="domain" description="Chaperone DnaJ C-terminal" evidence="1">
    <location>
        <begin position="65"/>
        <end position="132"/>
    </location>
</feature>
<keyword evidence="2" id="KW-0346">Stress response</keyword>
<dbReference type="Pfam" id="PF01556">
    <property type="entry name" value="DnaJ_C"/>
    <property type="match status" value="1"/>
</dbReference>
<evidence type="ECO:0000259" key="1">
    <source>
        <dbReference type="Pfam" id="PF01556"/>
    </source>
</evidence>
<evidence type="ECO:0000313" key="2">
    <source>
        <dbReference type="EMBL" id="EKC63102.1"/>
    </source>
</evidence>
<dbReference type="InterPro" id="IPR008971">
    <property type="entry name" value="HSP40/DnaJ_pept-bd"/>
</dbReference>
<dbReference type="EMBL" id="AJWY01007757">
    <property type="protein sequence ID" value="EKC63102.1"/>
    <property type="molecule type" value="Genomic_DNA"/>
</dbReference>
<dbReference type="AlphaFoldDB" id="K1SQY0"/>
<gene>
    <name evidence="2" type="ORF">LEA_11508</name>
</gene>
<dbReference type="SUPFAM" id="SSF49493">
    <property type="entry name" value="HSP40/DnaJ peptide-binding domain"/>
    <property type="match status" value="1"/>
</dbReference>
<reference evidence="2" key="1">
    <citation type="journal article" date="2013" name="Environ. Microbiol.">
        <title>Microbiota from the distal guts of lean and obese adolescents exhibit partial functional redundancy besides clear differences in community structure.</title>
        <authorList>
            <person name="Ferrer M."/>
            <person name="Ruiz A."/>
            <person name="Lanza F."/>
            <person name="Haange S.B."/>
            <person name="Oberbach A."/>
            <person name="Till H."/>
            <person name="Bargiela R."/>
            <person name="Campoy C."/>
            <person name="Segura M.T."/>
            <person name="Richter M."/>
            <person name="von Bergen M."/>
            <person name="Seifert J."/>
            <person name="Suarez A."/>
        </authorList>
    </citation>
    <scope>NUCLEOTIDE SEQUENCE</scope>
</reference>
<organism evidence="2">
    <name type="scientific">human gut metagenome</name>
    <dbReference type="NCBI Taxonomy" id="408170"/>
    <lineage>
        <taxon>unclassified sequences</taxon>
        <taxon>metagenomes</taxon>
        <taxon>organismal metagenomes</taxon>
    </lineage>
</organism>
<proteinExistence type="predicted"/>
<dbReference type="GO" id="GO:0051082">
    <property type="term" value="F:unfolded protein binding"/>
    <property type="evidence" value="ECO:0007669"/>
    <property type="project" value="InterPro"/>
</dbReference>
<protein>
    <submittedName>
        <fullName evidence="2">Heat shock protein</fullName>
    </submittedName>
</protein>
<name>K1SQY0_9ZZZZ</name>
<dbReference type="Gene3D" id="2.60.260.20">
    <property type="entry name" value="Urease metallochaperone UreE, N-terminal domain"/>
    <property type="match status" value="1"/>
</dbReference>
<feature type="non-terminal residue" evidence="2">
    <location>
        <position position="1"/>
    </location>
</feature>
<sequence>NLFGGRGRSQQSADGFGSGNFGGFNGSAGYGSGFNGAGYGAGADFGTGGCGGGCGQNGRANNGEMNMNVNIDLYTALLGGEGIIKLSNGSKIKLKIKPETQNGTKVRVRGKGYDRGDGTFGDLMITYNVKLPTGLNDKQKDLLRQMKDAK</sequence>
<dbReference type="InterPro" id="IPR002939">
    <property type="entry name" value="DnaJ_C"/>
</dbReference>
<dbReference type="FunFam" id="2.60.260.20:FF:000013">
    <property type="entry name" value="DnaJ subfamily B member 11"/>
    <property type="match status" value="1"/>
</dbReference>
<accession>K1SQY0</accession>
<dbReference type="GO" id="GO:0006457">
    <property type="term" value="P:protein folding"/>
    <property type="evidence" value="ECO:0007669"/>
    <property type="project" value="InterPro"/>
</dbReference>